<dbReference type="AlphaFoldDB" id="A0A1M6C2T0"/>
<dbReference type="Proteomes" id="UP000184418">
    <property type="component" value="Unassembled WGS sequence"/>
</dbReference>
<evidence type="ECO:0000313" key="3">
    <source>
        <dbReference type="Proteomes" id="UP000184418"/>
    </source>
</evidence>
<evidence type="ECO:0008006" key="4">
    <source>
        <dbReference type="Google" id="ProtNLM"/>
    </source>
</evidence>
<evidence type="ECO:0000313" key="2">
    <source>
        <dbReference type="EMBL" id="SHI55018.1"/>
    </source>
</evidence>
<accession>A0A1M6C2T0</accession>
<gene>
    <name evidence="2" type="ORF">SAMN02745146_1000</name>
</gene>
<evidence type="ECO:0000256" key="1">
    <source>
        <dbReference type="SAM" id="SignalP"/>
    </source>
</evidence>
<sequence>MNLCQVIRRGSSCLPFLVAMLLTSCSSAPEQQPHLAPATKQVAYPLATGKLTLDKNLQRIIDNYAVFRHGRTRLFCLELEKTSFDTLQMSLYSDGNDALVVDFCAPSFYAEFDNKLVLISTGIERIGVCPSCSDAFYRIVTKKFLGKALTRTEYMKIRPDYLGSNPPVWRIIQTGFREGKGIYTVVDSLAVSTKHAIPPPAANNSSAR</sequence>
<reference evidence="2 3" key="1">
    <citation type="submission" date="2016-11" db="EMBL/GenBank/DDBJ databases">
        <authorList>
            <person name="Jaros S."/>
            <person name="Januszkiewicz K."/>
            <person name="Wedrychowicz H."/>
        </authorList>
    </citation>
    <scope>NUCLEOTIDE SEQUENCE [LARGE SCALE GENOMIC DNA]</scope>
    <source>
        <strain evidence="2 3">DSM 21074</strain>
    </source>
</reference>
<feature type="chain" id="PRO_5011979848" description="Lipoprotein" evidence="1">
    <location>
        <begin position="29"/>
        <end position="208"/>
    </location>
</feature>
<organism evidence="2 3">
    <name type="scientific">Hymenobacter daecheongensis DSM 21074</name>
    <dbReference type="NCBI Taxonomy" id="1121955"/>
    <lineage>
        <taxon>Bacteria</taxon>
        <taxon>Pseudomonadati</taxon>
        <taxon>Bacteroidota</taxon>
        <taxon>Cytophagia</taxon>
        <taxon>Cytophagales</taxon>
        <taxon>Hymenobacteraceae</taxon>
        <taxon>Hymenobacter</taxon>
    </lineage>
</organism>
<feature type="signal peptide" evidence="1">
    <location>
        <begin position="1"/>
        <end position="28"/>
    </location>
</feature>
<name>A0A1M6C2T0_9BACT</name>
<dbReference type="EMBL" id="FQYN01000002">
    <property type="protein sequence ID" value="SHI55018.1"/>
    <property type="molecule type" value="Genomic_DNA"/>
</dbReference>
<protein>
    <recommendedName>
        <fullName evidence="4">Lipoprotein</fullName>
    </recommendedName>
</protein>
<keyword evidence="3" id="KW-1185">Reference proteome</keyword>
<proteinExistence type="predicted"/>
<dbReference type="STRING" id="1121955.SAMN02745146_1000"/>
<keyword evidence="1" id="KW-0732">Signal</keyword>